<dbReference type="InterPro" id="IPR000673">
    <property type="entry name" value="Sig_transdc_resp-reg_Me-estase"/>
</dbReference>
<dbReference type="Proteomes" id="UP000220251">
    <property type="component" value="Unassembled WGS sequence"/>
</dbReference>
<dbReference type="GO" id="GO:0006935">
    <property type="term" value="P:chemotaxis"/>
    <property type="evidence" value="ECO:0007669"/>
    <property type="project" value="UniProtKB-UniRule"/>
</dbReference>
<dbReference type="Pfam" id="PF00072">
    <property type="entry name" value="Response_reg"/>
    <property type="match status" value="1"/>
</dbReference>
<sequence>MQENKLIKVLIVDDSTVASRFLAHVIESDPKIKVIGFAADGEKALDMLAYLTPDVITMDISMPRLDGFDTTERIMRIKPIPIVMVSGLYASNDLEAAFKAMEAGALAILSRPVSIEDPNYEKMAKSLIGTIKTVAEVKVVTRNHGRGSSSAGKAPLKAKEETSIQAIGIGASLGGPLALEKILSTLPANFPVPLFIVQHISSGFAEGFAKWLQKNSALKIRLPQNEETAKPGFVYVAPDNKHMVVGEKGKIFLKEGKEKEICPSVDRLFQSLSTTYKRDVMGVILTGMGRDGAQGLLEMRKSGALTVSQSEDDCVMYSMPKAAVEIGASQSSMNLDEIAALILKAALGKGNG</sequence>
<dbReference type="Pfam" id="PF01339">
    <property type="entry name" value="CheB_methylest"/>
    <property type="match status" value="1"/>
</dbReference>
<dbReference type="Gene3D" id="3.40.50.180">
    <property type="entry name" value="Methylesterase CheB, C-terminal domain"/>
    <property type="match status" value="1"/>
</dbReference>
<dbReference type="InterPro" id="IPR035909">
    <property type="entry name" value="CheB_C"/>
</dbReference>
<feature type="active site" evidence="5">
    <location>
        <position position="291"/>
    </location>
</feature>
<dbReference type="RefSeq" id="WP_098039169.1">
    <property type="nucleotide sequence ID" value="NZ_CWGJ01000027.1"/>
</dbReference>
<evidence type="ECO:0000259" key="6">
    <source>
        <dbReference type="SMART" id="SM00448"/>
    </source>
</evidence>
<dbReference type="AlphaFoldDB" id="A0A0H5DSL1"/>
<dbReference type="GO" id="GO:0008984">
    <property type="term" value="F:protein-glutamate methylesterase activity"/>
    <property type="evidence" value="ECO:0007669"/>
    <property type="project" value="UniProtKB-UniRule"/>
</dbReference>
<dbReference type="SMART" id="SM00448">
    <property type="entry name" value="REC"/>
    <property type="match status" value="1"/>
</dbReference>
<comment type="catalytic activity">
    <reaction evidence="4 5">
        <text>[protein]-L-glutamate 5-O-methyl ester + H2O = L-glutamyl-[protein] + methanol + H(+)</text>
        <dbReference type="Rhea" id="RHEA:23236"/>
        <dbReference type="Rhea" id="RHEA-COMP:10208"/>
        <dbReference type="Rhea" id="RHEA-COMP:10311"/>
        <dbReference type="ChEBI" id="CHEBI:15377"/>
        <dbReference type="ChEBI" id="CHEBI:15378"/>
        <dbReference type="ChEBI" id="CHEBI:17790"/>
        <dbReference type="ChEBI" id="CHEBI:29973"/>
        <dbReference type="ChEBI" id="CHEBI:82795"/>
        <dbReference type="EC" id="3.1.1.61"/>
    </reaction>
</comment>
<dbReference type="GO" id="GO:0000156">
    <property type="term" value="F:phosphorelay response regulator activity"/>
    <property type="evidence" value="ECO:0007669"/>
    <property type="project" value="InterPro"/>
</dbReference>
<keyword evidence="5" id="KW-0597">Phosphoprotein</keyword>
<dbReference type="SUPFAM" id="SSF52738">
    <property type="entry name" value="Methylesterase CheB, C-terminal domain"/>
    <property type="match status" value="1"/>
</dbReference>
<name>A0A0H5DSL1_9BACT</name>
<evidence type="ECO:0000256" key="1">
    <source>
        <dbReference type="ARBA" id="ARBA00022490"/>
    </source>
</evidence>
<dbReference type="InterPro" id="IPR011006">
    <property type="entry name" value="CheY-like_superfamily"/>
</dbReference>
<dbReference type="PANTHER" id="PTHR42872">
    <property type="entry name" value="PROTEIN-GLUTAMATE METHYLESTERASE/PROTEIN-GLUTAMINE GLUTAMINASE"/>
    <property type="match status" value="1"/>
</dbReference>
<dbReference type="NCBIfam" id="NF009206">
    <property type="entry name" value="PRK12555.1"/>
    <property type="match status" value="1"/>
</dbReference>
<comment type="subcellular location">
    <subcellularLocation>
        <location evidence="5">Cytoplasm</location>
    </subcellularLocation>
</comment>
<keyword evidence="3 5" id="KW-0378">Hydrolase</keyword>
<dbReference type="CDD" id="cd16432">
    <property type="entry name" value="CheB_Rec"/>
    <property type="match status" value="1"/>
</dbReference>
<dbReference type="EMBL" id="CWGJ01000027">
    <property type="protein sequence ID" value="CRX39298.1"/>
    <property type="molecule type" value="Genomic_DNA"/>
</dbReference>
<evidence type="ECO:0000256" key="3">
    <source>
        <dbReference type="ARBA" id="ARBA00022801"/>
    </source>
</evidence>
<dbReference type="NCBIfam" id="NF001965">
    <property type="entry name" value="PRK00742.1"/>
    <property type="match status" value="1"/>
</dbReference>
<feature type="modified residue" description="4-aspartylphosphate" evidence="5">
    <location>
        <position position="59"/>
    </location>
</feature>
<reference evidence="8" key="1">
    <citation type="submission" date="2015-06" db="EMBL/GenBank/DDBJ databases">
        <authorList>
            <person name="Bertelli C."/>
        </authorList>
    </citation>
    <scope>NUCLEOTIDE SEQUENCE [LARGE SCALE GENOMIC DNA]</scope>
    <source>
        <strain evidence="8">CRIB-30</strain>
    </source>
</reference>
<feature type="active site" evidence="5">
    <location>
        <position position="199"/>
    </location>
</feature>
<feature type="active site" evidence="5">
    <location>
        <position position="172"/>
    </location>
</feature>
<dbReference type="CDD" id="cd17541">
    <property type="entry name" value="REC_CheB-like"/>
    <property type="match status" value="1"/>
</dbReference>
<organism evidence="7 8">
    <name type="scientific">Estrella lausannensis</name>
    <dbReference type="NCBI Taxonomy" id="483423"/>
    <lineage>
        <taxon>Bacteria</taxon>
        <taxon>Pseudomonadati</taxon>
        <taxon>Chlamydiota</taxon>
        <taxon>Chlamydiia</taxon>
        <taxon>Parachlamydiales</taxon>
        <taxon>Candidatus Criblamydiaceae</taxon>
        <taxon>Estrella</taxon>
    </lineage>
</organism>
<dbReference type="HAMAP" id="MF_00099">
    <property type="entry name" value="CheB_chemtxs"/>
    <property type="match status" value="1"/>
</dbReference>
<dbReference type="OrthoDB" id="9793421at2"/>
<keyword evidence="1 5" id="KW-0963">Cytoplasm</keyword>
<dbReference type="EC" id="3.5.1.44" evidence="5"/>
<evidence type="ECO:0000313" key="8">
    <source>
        <dbReference type="Proteomes" id="UP000220251"/>
    </source>
</evidence>
<accession>A0A0H5DSL1</accession>
<dbReference type="InterPro" id="IPR001789">
    <property type="entry name" value="Sig_transdc_resp-reg_receiver"/>
</dbReference>
<dbReference type="SUPFAM" id="SSF52172">
    <property type="entry name" value="CheY-like"/>
    <property type="match status" value="1"/>
</dbReference>
<dbReference type="EC" id="3.1.1.61" evidence="5"/>
<protein>
    <recommendedName>
        <fullName evidence="5">Protein-glutamate methylesterase/protein-glutamine glutaminase</fullName>
        <ecNumber evidence="5">3.1.1.61</ecNumber>
        <ecNumber evidence="5">3.5.1.44</ecNumber>
    </recommendedName>
</protein>
<evidence type="ECO:0000256" key="4">
    <source>
        <dbReference type="ARBA" id="ARBA00048267"/>
    </source>
</evidence>
<dbReference type="Gene3D" id="3.40.50.2300">
    <property type="match status" value="1"/>
</dbReference>
<comment type="similarity">
    <text evidence="5">Belongs to the CheB family.</text>
</comment>
<feature type="domain" description="Response regulatory" evidence="6">
    <location>
        <begin position="7"/>
        <end position="127"/>
    </location>
</feature>
<comment type="domain">
    <text evidence="5">Contains a C-terminal catalytic domain, and an N-terminal region which modulates catalytic activity.</text>
</comment>
<evidence type="ECO:0000313" key="7">
    <source>
        <dbReference type="EMBL" id="CRX39298.1"/>
    </source>
</evidence>
<keyword evidence="8" id="KW-1185">Reference proteome</keyword>
<comment type="PTM">
    <text evidence="5">Phosphorylated by CheA. Phosphorylation of the N-terminal regulatory domain activates the methylesterase activity.</text>
</comment>
<dbReference type="PANTHER" id="PTHR42872:SF6">
    <property type="entry name" value="PROTEIN-GLUTAMATE METHYLESTERASE_PROTEIN-GLUTAMINE GLUTAMINASE"/>
    <property type="match status" value="1"/>
</dbReference>
<dbReference type="PIRSF" id="PIRSF000876">
    <property type="entry name" value="RR_chemtxs_CheB"/>
    <property type="match status" value="1"/>
</dbReference>
<dbReference type="GO" id="GO:0005737">
    <property type="term" value="C:cytoplasm"/>
    <property type="evidence" value="ECO:0007669"/>
    <property type="project" value="UniProtKB-SubCell"/>
</dbReference>
<comment type="catalytic activity">
    <reaction evidence="5">
        <text>L-glutaminyl-[protein] + H2O = L-glutamyl-[protein] + NH4(+)</text>
        <dbReference type="Rhea" id="RHEA:16441"/>
        <dbReference type="Rhea" id="RHEA-COMP:10207"/>
        <dbReference type="Rhea" id="RHEA-COMP:10208"/>
        <dbReference type="ChEBI" id="CHEBI:15377"/>
        <dbReference type="ChEBI" id="CHEBI:28938"/>
        <dbReference type="ChEBI" id="CHEBI:29973"/>
        <dbReference type="ChEBI" id="CHEBI:30011"/>
        <dbReference type="EC" id="3.5.1.44"/>
    </reaction>
</comment>
<keyword evidence="2 5" id="KW-0145">Chemotaxis</keyword>
<dbReference type="GO" id="GO:0050568">
    <property type="term" value="F:protein-glutamine glutaminase activity"/>
    <property type="evidence" value="ECO:0007669"/>
    <property type="project" value="UniProtKB-UniRule"/>
</dbReference>
<gene>
    <name evidence="7" type="primary">cheb3</name>
    <name evidence="5" type="synonym">cheB</name>
    <name evidence="7" type="ORF">ELAC_1976</name>
</gene>
<evidence type="ECO:0000256" key="2">
    <source>
        <dbReference type="ARBA" id="ARBA00022500"/>
    </source>
</evidence>
<comment type="function">
    <text evidence="5">Involved in chemotaxis. Part of a chemotaxis signal transduction system that modulates chemotaxis in response to various stimuli. Catalyzes the demethylation of specific methylglutamate residues introduced into the chemoreceptors (methyl-accepting chemotaxis proteins or MCP) by CheR. Also mediates the irreversible deamidation of specific glutamine residues to glutamic acid.</text>
</comment>
<dbReference type="InterPro" id="IPR008248">
    <property type="entry name" value="CheB-like"/>
</dbReference>
<proteinExistence type="inferred from homology"/>
<evidence type="ECO:0000256" key="5">
    <source>
        <dbReference type="HAMAP-Rule" id="MF_00099"/>
    </source>
</evidence>